<dbReference type="InterPro" id="IPR023006">
    <property type="entry name" value="YchJ-like"/>
</dbReference>
<dbReference type="Pfam" id="PF02810">
    <property type="entry name" value="SEC-C"/>
    <property type="match status" value="1"/>
</dbReference>
<feature type="domain" description="YchJ-like middle NTF2-like" evidence="2">
    <location>
        <begin position="37"/>
        <end position="131"/>
    </location>
</feature>
<dbReference type="InterPro" id="IPR004027">
    <property type="entry name" value="SEC_C_motif"/>
</dbReference>
<comment type="caution">
    <text evidence="3">The sequence shown here is derived from an EMBL/GenBank/DDBJ whole genome shotgun (WGS) entry which is preliminary data.</text>
</comment>
<dbReference type="InterPro" id="IPR032710">
    <property type="entry name" value="NTF2-like_dom_sf"/>
</dbReference>
<dbReference type="EMBL" id="JBHTIR010001546">
    <property type="protein sequence ID" value="MFD0852683.1"/>
    <property type="molecule type" value="Genomic_DNA"/>
</dbReference>
<keyword evidence="4" id="KW-1185">Reference proteome</keyword>
<evidence type="ECO:0000313" key="3">
    <source>
        <dbReference type="EMBL" id="MFD0852683.1"/>
    </source>
</evidence>
<evidence type="ECO:0000259" key="2">
    <source>
        <dbReference type="Pfam" id="PF17775"/>
    </source>
</evidence>
<dbReference type="Gene3D" id="3.10.450.50">
    <property type="match status" value="1"/>
</dbReference>
<feature type="non-terminal residue" evidence="3">
    <location>
        <position position="1"/>
    </location>
</feature>
<dbReference type="PANTHER" id="PTHR33747">
    <property type="entry name" value="UPF0225 PROTEIN SCO1677"/>
    <property type="match status" value="1"/>
</dbReference>
<sequence>ARGARSLRGGDPCPCGSSASYQDCCGRLHRGEAQARTAEELMRSRFSAFAVQDAAYLLKSWHPSTRPARIDFEPGMRWERLDIVRAEEGSPFHTKGMVEFRAHYVQGGRKSELHEISRFVRHDGAWVYLSGVSGGGLPR</sequence>
<dbReference type="InterPro" id="IPR048469">
    <property type="entry name" value="YchJ-like_M"/>
</dbReference>
<evidence type="ECO:0000313" key="4">
    <source>
        <dbReference type="Proteomes" id="UP001597083"/>
    </source>
</evidence>
<organism evidence="3 4">
    <name type="scientific">Actinomadura adrarensis</name>
    <dbReference type="NCBI Taxonomy" id="1819600"/>
    <lineage>
        <taxon>Bacteria</taxon>
        <taxon>Bacillati</taxon>
        <taxon>Actinomycetota</taxon>
        <taxon>Actinomycetes</taxon>
        <taxon>Streptosporangiales</taxon>
        <taxon>Thermomonosporaceae</taxon>
        <taxon>Actinomadura</taxon>
    </lineage>
</organism>
<dbReference type="PANTHER" id="PTHR33747:SF1">
    <property type="entry name" value="ADENYLATE CYCLASE-ASSOCIATED CAP C-TERMINAL DOMAIN-CONTAINING PROTEIN"/>
    <property type="match status" value="1"/>
</dbReference>
<accession>A0ABW3CEH7</accession>
<protein>
    <submittedName>
        <fullName evidence="3">YchJ family protein</fullName>
    </submittedName>
</protein>
<dbReference type="HAMAP" id="MF_00612">
    <property type="entry name" value="UPF0225"/>
    <property type="match status" value="1"/>
</dbReference>
<dbReference type="SUPFAM" id="SSF103642">
    <property type="entry name" value="Sec-C motif"/>
    <property type="match status" value="1"/>
</dbReference>
<name>A0ABW3CEH7_9ACTN</name>
<dbReference type="Pfam" id="PF17775">
    <property type="entry name" value="YchJ_M-like"/>
    <property type="match status" value="1"/>
</dbReference>
<dbReference type="Proteomes" id="UP001597083">
    <property type="component" value="Unassembled WGS sequence"/>
</dbReference>
<gene>
    <name evidence="3" type="ORF">ACFQ07_10630</name>
</gene>
<dbReference type="SUPFAM" id="SSF54427">
    <property type="entry name" value="NTF2-like"/>
    <property type="match status" value="1"/>
</dbReference>
<proteinExistence type="inferred from homology"/>
<comment type="similarity">
    <text evidence="1">Belongs to the UPF0225 family.</text>
</comment>
<evidence type="ECO:0000256" key="1">
    <source>
        <dbReference type="ARBA" id="ARBA00010839"/>
    </source>
</evidence>
<reference evidence="4" key="1">
    <citation type="journal article" date="2019" name="Int. J. Syst. Evol. Microbiol.">
        <title>The Global Catalogue of Microorganisms (GCM) 10K type strain sequencing project: providing services to taxonomists for standard genome sequencing and annotation.</title>
        <authorList>
            <consortium name="The Broad Institute Genomics Platform"/>
            <consortium name="The Broad Institute Genome Sequencing Center for Infectious Disease"/>
            <person name="Wu L."/>
            <person name="Ma J."/>
        </authorList>
    </citation>
    <scope>NUCLEOTIDE SEQUENCE [LARGE SCALE GENOMIC DNA]</scope>
    <source>
        <strain evidence="4">JCM 31696</strain>
    </source>
</reference>